<dbReference type="PROSITE" id="PS50114">
    <property type="entry name" value="GATA_ZN_FINGER_2"/>
    <property type="match status" value="1"/>
</dbReference>
<feature type="non-terminal residue" evidence="9">
    <location>
        <position position="1"/>
    </location>
</feature>
<evidence type="ECO:0000313" key="10">
    <source>
        <dbReference type="Proteomes" id="UP001476798"/>
    </source>
</evidence>
<keyword evidence="3 7" id="KW-0863">Zinc-finger</keyword>
<accession>A0ABV0NDQ4</accession>
<dbReference type="Gene3D" id="3.30.50.10">
    <property type="entry name" value="Erythroid Transcription Factor GATA-1, subunit A"/>
    <property type="match status" value="1"/>
</dbReference>
<dbReference type="Pfam" id="PF00320">
    <property type="entry name" value="GATA"/>
    <property type="match status" value="1"/>
</dbReference>
<comment type="caution">
    <text evidence="9">The sequence shown here is derived from an EMBL/GenBank/DDBJ whole genome shotgun (WGS) entry which is preliminary data.</text>
</comment>
<evidence type="ECO:0000256" key="7">
    <source>
        <dbReference type="PROSITE-ProRule" id="PRU00094"/>
    </source>
</evidence>
<sequence>ILEDMAESRECVNCGSISTPLWRRDGTGHFLCNACGLYSKMNGLSRPLIKPQKRTVRRQMDRGTA</sequence>
<evidence type="ECO:0000313" key="9">
    <source>
        <dbReference type="EMBL" id="MEQ2168387.1"/>
    </source>
</evidence>
<gene>
    <name evidence="9" type="primary">GATA6</name>
    <name evidence="9" type="ORF">GOODEAATRI_013817</name>
</gene>
<organism evidence="9 10">
    <name type="scientific">Goodea atripinnis</name>
    <dbReference type="NCBI Taxonomy" id="208336"/>
    <lineage>
        <taxon>Eukaryota</taxon>
        <taxon>Metazoa</taxon>
        <taxon>Chordata</taxon>
        <taxon>Craniata</taxon>
        <taxon>Vertebrata</taxon>
        <taxon>Euteleostomi</taxon>
        <taxon>Actinopterygii</taxon>
        <taxon>Neopterygii</taxon>
        <taxon>Teleostei</taxon>
        <taxon>Neoteleostei</taxon>
        <taxon>Acanthomorphata</taxon>
        <taxon>Ovalentaria</taxon>
        <taxon>Atherinomorphae</taxon>
        <taxon>Cyprinodontiformes</taxon>
        <taxon>Goodeidae</taxon>
        <taxon>Goodea</taxon>
    </lineage>
</organism>
<evidence type="ECO:0000256" key="3">
    <source>
        <dbReference type="ARBA" id="ARBA00022771"/>
    </source>
</evidence>
<dbReference type="SUPFAM" id="SSF57716">
    <property type="entry name" value="Glucocorticoid receptor-like (DNA-binding domain)"/>
    <property type="match status" value="1"/>
</dbReference>
<dbReference type="CDD" id="cd00202">
    <property type="entry name" value="ZnF_GATA"/>
    <property type="match status" value="1"/>
</dbReference>
<dbReference type="InterPro" id="IPR000679">
    <property type="entry name" value="Znf_GATA"/>
</dbReference>
<dbReference type="Proteomes" id="UP001476798">
    <property type="component" value="Unassembled WGS sequence"/>
</dbReference>
<keyword evidence="5" id="KW-0010">Activator</keyword>
<name>A0ABV0NDQ4_9TELE</name>
<dbReference type="EMBL" id="JAHRIO010030930">
    <property type="protein sequence ID" value="MEQ2168387.1"/>
    <property type="molecule type" value="Genomic_DNA"/>
</dbReference>
<feature type="domain" description="GATA-type" evidence="8">
    <location>
        <begin position="5"/>
        <end position="58"/>
    </location>
</feature>
<dbReference type="PANTHER" id="PTHR10071:SF23">
    <property type="entry name" value="TRANSCRIPTION FACTOR GATA-6"/>
    <property type="match status" value="1"/>
</dbReference>
<evidence type="ECO:0000256" key="2">
    <source>
        <dbReference type="ARBA" id="ARBA00022723"/>
    </source>
</evidence>
<evidence type="ECO:0000256" key="5">
    <source>
        <dbReference type="ARBA" id="ARBA00023159"/>
    </source>
</evidence>
<dbReference type="InterPro" id="IPR039355">
    <property type="entry name" value="Transcription_factor_GATA"/>
</dbReference>
<evidence type="ECO:0000259" key="8">
    <source>
        <dbReference type="PROSITE" id="PS50114"/>
    </source>
</evidence>
<evidence type="ECO:0000256" key="1">
    <source>
        <dbReference type="ARBA" id="ARBA00004123"/>
    </source>
</evidence>
<dbReference type="SMART" id="SM00401">
    <property type="entry name" value="ZnF_GATA"/>
    <property type="match status" value="1"/>
</dbReference>
<evidence type="ECO:0000256" key="4">
    <source>
        <dbReference type="ARBA" id="ARBA00022833"/>
    </source>
</evidence>
<evidence type="ECO:0000256" key="6">
    <source>
        <dbReference type="ARBA" id="ARBA00023242"/>
    </source>
</evidence>
<dbReference type="InterPro" id="IPR013088">
    <property type="entry name" value="Znf_NHR/GATA"/>
</dbReference>
<keyword evidence="4" id="KW-0862">Zinc</keyword>
<protein>
    <submittedName>
        <fullName evidence="9">Transcription factor GATA-6</fullName>
    </submittedName>
</protein>
<reference evidence="9 10" key="1">
    <citation type="submission" date="2021-06" db="EMBL/GenBank/DDBJ databases">
        <authorList>
            <person name="Palmer J.M."/>
        </authorList>
    </citation>
    <scope>NUCLEOTIDE SEQUENCE [LARGE SCALE GENOMIC DNA]</scope>
    <source>
        <strain evidence="9 10">GA_2019</strain>
        <tissue evidence="9">Muscle</tissue>
    </source>
</reference>
<dbReference type="PRINTS" id="PR00619">
    <property type="entry name" value="GATAZNFINGER"/>
</dbReference>
<dbReference type="PROSITE" id="PS00344">
    <property type="entry name" value="GATA_ZN_FINGER_1"/>
    <property type="match status" value="1"/>
</dbReference>
<comment type="subcellular location">
    <subcellularLocation>
        <location evidence="1">Nucleus</location>
    </subcellularLocation>
</comment>
<keyword evidence="6" id="KW-0539">Nucleus</keyword>
<proteinExistence type="predicted"/>
<keyword evidence="2" id="KW-0479">Metal-binding</keyword>
<dbReference type="PANTHER" id="PTHR10071">
    <property type="entry name" value="TRANSCRIPTION FACTOR GATA FAMILY MEMBER"/>
    <property type="match status" value="1"/>
</dbReference>
<keyword evidence="10" id="KW-1185">Reference proteome</keyword>